<gene>
    <name evidence="3" type="ORF">LX32DRAFT_681326</name>
</gene>
<sequence>MAEALGLAVNIATVVDLSTKIAKTCVQYSKEVNNAREDIARVKEETLNLKTVAESVARLLEGPRGATLKTSQTLLGAAQAAESRLKVLDDELRPSDTRKAMRRFGLRAFRWPFQKEDVEKLVQEIERYTQMMSTGLQIDQTTILLSLDQKFVLDKLPTAPEASFDSHAEEHNPTCLEDTRVELLDELHQWINDPSAEAVFWLNGMAGTGKSTISRTVAQSLGKTNQLGASFFFKRGEGDRGHASKFFTTIASQLVRRFPMLALHVKDAIDADPAIHTKFLREQFNRLIFEPLEKVQEAYQGDSVVIVVDALDECEQDNDIKVIINLFSSGRSLKSPRLKVILTSRPELPIRLGFSEVKGTYSNLVLHEIPAPIIEHDISTFLESELALIRDEYNKSVSEERQLPPDWPGQSNVQTLVSMAIPLFIFAATTSRFLKERRRGNPDQQLQRVLNHWNKSQEPKADLASKFDLTYRPALDQQLAGLSASERNEVIQSFRRIVGTIILLSSPLSARAVAKLLDISREDVYDRLDMLHSVLDVPEDSASPVRLLHLSFRDFLVDPHYRDSNPFWIDEREVHRQTATNCLRVMGDHLQEDILNLKKPGTPQSEVDSSQINACLPPETKYACLYWPHHAEQAGCGAELIATVYDFLCRHFLHWLEVLGWLGKAYEILPMLRAIQSAVAHSDKGGALQDFVGDAIKFVQSNLHMISTVPLQLYSSAYVFTPQRSICQDLMTKRSESGVQTQASVFSNSTIAASEYGREIQANVFSNSTMNQPFGQPLSPTTQPS</sequence>
<proteinExistence type="predicted"/>
<evidence type="ECO:0000313" key="4">
    <source>
        <dbReference type="Proteomes" id="UP001232148"/>
    </source>
</evidence>
<dbReference type="Pfam" id="PF24883">
    <property type="entry name" value="NPHP3_N"/>
    <property type="match status" value="1"/>
</dbReference>
<accession>A0AAD9HLP4</accession>
<protein>
    <recommendedName>
        <fullName evidence="2">Nephrocystin 3-like N-terminal domain-containing protein</fullName>
    </recommendedName>
</protein>
<dbReference type="InterPro" id="IPR027417">
    <property type="entry name" value="P-loop_NTPase"/>
</dbReference>
<name>A0AAD9HLP4_9PEZI</name>
<dbReference type="Proteomes" id="UP001232148">
    <property type="component" value="Unassembled WGS sequence"/>
</dbReference>
<comment type="caution">
    <text evidence="3">The sequence shown here is derived from an EMBL/GenBank/DDBJ whole genome shotgun (WGS) entry which is preliminary data.</text>
</comment>
<evidence type="ECO:0000313" key="3">
    <source>
        <dbReference type="EMBL" id="KAK2031203.1"/>
    </source>
</evidence>
<dbReference type="SUPFAM" id="SSF52540">
    <property type="entry name" value="P-loop containing nucleoside triphosphate hydrolases"/>
    <property type="match status" value="1"/>
</dbReference>
<reference evidence="3" key="1">
    <citation type="submission" date="2021-06" db="EMBL/GenBank/DDBJ databases">
        <title>Comparative genomics, transcriptomics and evolutionary studies reveal genomic signatures of adaptation to plant cell wall in hemibiotrophic fungi.</title>
        <authorList>
            <consortium name="DOE Joint Genome Institute"/>
            <person name="Baroncelli R."/>
            <person name="Diaz J.F."/>
            <person name="Benocci T."/>
            <person name="Peng M."/>
            <person name="Battaglia E."/>
            <person name="Haridas S."/>
            <person name="Andreopoulos W."/>
            <person name="Labutti K."/>
            <person name="Pangilinan J."/>
            <person name="Floch G.L."/>
            <person name="Makela M.R."/>
            <person name="Henrissat B."/>
            <person name="Grigoriev I.V."/>
            <person name="Crouch J.A."/>
            <person name="De Vries R.P."/>
            <person name="Sukno S.A."/>
            <person name="Thon M.R."/>
        </authorList>
    </citation>
    <scope>NUCLEOTIDE SEQUENCE</scope>
    <source>
        <strain evidence="3">MAFF235873</strain>
    </source>
</reference>
<dbReference type="PANTHER" id="PTHR10039">
    <property type="entry name" value="AMELOGENIN"/>
    <property type="match status" value="1"/>
</dbReference>
<keyword evidence="1" id="KW-0677">Repeat</keyword>
<dbReference type="EMBL" id="MU842843">
    <property type="protein sequence ID" value="KAK2031203.1"/>
    <property type="molecule type" value="Genomic_DNA"/>
</dbReference>
<dbReference type="InterPro" id="IPR056884">
    <property type="entry name" value="NPHP3-like_N"/>
</dbReference>
<organism evidence="3 4">
    <name type="scientific">Colletotrichum zoysiae</name>
    <dbReference type="NCBI Taxonomy" id="1216348"/>
    <lineage>
        <taxon>Eukaryota</taxon>
        <taxon>Fungi</taxon>
        <taxon>Dikarya</taxon>
        <taxon>Ascomycota</taxon>
        <taxon>Pezizomycotina</taxon>
        <taxon>Sordariomycetes</taxon>
        <taxon>Hypocreomycetidae</taxon>
        <taxon>Glomerellales</taxon>
        <taxon>Glomerellaceae</taxon>
        <taxon>Colletotrichum</taxon>
        <taxon>Colletotrichum graminicola species complex</taxon>
    </lineage>
</organism>
<dbReference type="Gene3D" id="3.40.50.300">
    <property type="entry name" value="P-loop containing nucleotide triphosphate hydrolases"/>
    <property type="match status" value="1"/>
</dbReference>
<evidence type="ECO:0000259" key="2">
    <source>
        <dbReference type="Pfam" id="PF24883"/>
    </source>
</evidence>
<keyword evidence="4" id="KW-1185">Reference proteome</keyword>
<evidence type="ECO:0000256" key="1">
    <source>
        <dbReference type="ARBA" id="ARBA00022737"/>
    </source>
</evidence>
<dbReference type="AlphaFoldDB" id="A0AAD9HLP4"/>
<feature type="domain" description="Nephrocystin 3-like N-terminal" evidence="2">
    <location>
        <begin position="186"/>
        <end position="345"/>
    </location>
</feature>